<comment type="caution">
    <text evidence="4">The sequence shown here is derived from an EMBL/GenBank/DDBJ whole genome shotgun (WGS) entry which is preliminary data.</text>
</comment>
<keyword evidence="5" id="KW-1185">Reference proteome</keyword>
<feature type="compositionally biased region" description="Basic and acidic residues" evidence="1">
    <location>
        <begin position="122"/>
        <end position="141"/>
    </location>
</feature>
<feature type="transmembrane region" description="Helical" evidence="2">
    <location>
        <begin position="15"/>
        <end position="33"/>
    </location>
</feature>
<dbReference type="AlphaFoldDB" id="A0AAP2Z911"/>
<evidence type="ECO:0000259" key="3">
    <source>
        <dbReference type="Pfam" id="PF09851"/>
    </source>
</evidence>
<dbReference type="RefSeq" id="WP_342808527.1">
    <property type="nucleotide sequence ID" value="NZ_JAOPJZ010000005.1"/>
</dbReference>
<evidence type="ECO:0000256" key="2">
    <source>
        <dbReference type="SAM" id="Phobius"/>
    </source>
</evidence>
<organism evidence="4 5">
    <name type="scientific">Natronosalvus hydrolyticus</name>
    <dbReference type="NCBI Taxonomy" id="2979988"/>
    <lineage>
        <taxon>Archaea</taxon>
        <taxon>Methanobacteriati</taxon>
        <taxon>Methanobacteriota</taxon>
        <taxon>Stenosarchaea group</taxon>
        <taxon>Halobacteria</taxon>
        <taxon>Halobacteriales</taxon>
        <taxon>Natrialbaceae</taxon>
        <taxon>Natronosalvus</taxon>
    </lineage>
</organism>
<reference evidence="4 5" key="1">
    <citation type="submission" date="2022-09" db="EMBL/GenBank/DDBJ databases">
        <title>Enrichment on poylsaccharides allowed isolation of novel metabolic and taxonomic groups of Haloarchaea.</title>
        <authorList>
            <person name="Sorokin D.Y."/>
            <person name="Elcheninov A.G."/>
            <person name="Khizhniak T.V."/>
            <person name="Kolganova T.V."/>
            <person name="Kublanov I.V."/>
        </authorList>
    </citation>
    <scope>NUCLEOTIDE SEQUENCE [LARGE SCALE GENOMIC DNA]</scope>
    <source>
        <strain evidence="4 5">AArc-curdl1</strain>
    </source>
</reference>
<evidence type="ECO:0000256" key="1">
    <source>
        <dbReference type="SAM" id="MobiDB-lite"/>
    </source>
</evidence>
<keyword evidence="2" id="KW-1133">Transmembrane helix</keyword>
<dbReference type="EMBL" id="JAOPJZ010000005">
    <property type="protein sequence ID" value="MCU4752190.1"/>
    <property type="molecule type" value="Genomic_DNA"/>
</dbReference>
<protein>
    <submittedName>
        <fullName evidence="4">SHOCT domain-containing protein</fullName>
    </submittedName>
</protein>
<dbReference type="InterPro" id="IPR018649">
    <property type="entry name" value="SHOCT"/>
</dbReference>
<feature type="transmembrane region" description="Helical" evidence="2">
    <location>
        <begin position="39"/>
        <end position="59"/>
    </location>
</feature>
<proteinExistence type="predicted"/>
<gene>
    <name evidence="4" type="ORF">OB919_09365</name>
</gene>
<name>A0AAP2Z911_9EURY</name>
<accession>A0AAP2Z911</accession>
<evidence type="ECO:0000313" key="4">
    <source>
        <dbReference type="EMBL" id="MCU4752190.1"/>
    </source>
</evidence>
<sequence>MAAEPTAGERFRQNASGIAATLITGLWLGLLVSGVGGNLWLAVMLFGYVAVVPIISMLFDEEESEVDLEEDEKRAELNEETDATDALETLRDRYARGELTDDQFERKLEYLLETESLEDLEDRVSERDSRLRSRDRSLERE</sequence>
<keyword evidence="2" id="KW-0812">Transmembrane</keyword>
<feature type="domain" description="SHOCT" evidence="3">
    <location>
        <begin position="85"/>
        <end position="109"/>
    </location>
</feature>
<dbReference type="Pfam" id="PF09851">
    <property type="entry name" value="SHOCT"/>
    <property type="match status" value="1"/>
</dbReference>
<feature type="region of interest" description="Disordered" evidence="1">
    <location>
        <begin position="118"/>
        <end position="141"/>
    </location>
</feature>
<keyword evidence="2" id="KW-0472">Membrane</keyword>
<dbReference type="Proteomes" id="UP001321047">
    <property type="component" value="Unassembled WGS sequence"/>
</dbReference>
<evidence type="ECO:0000313" key="5">
    <source>
        <dbReference type="Proteomes" id="UP001321047"/>
    </source>
</evidence>